<keyword evidence="2" id="KW-0732">Signal</keyword>
<evidence type="ECO:0000259" key="3">
    <source>
        <dbReference type="Pfam" id="PF17936"/>
    </source>
</evidence>
<evidence type="ECO:0000313" key="4">
    <source>
        <dbReference type="EMBL" id="MBA8793278.1"/>
    </source>
</evidence>
<name>A0A7W3IQA9_9ACTN</name>
<dbReference type="NCBIfam" id="NF033510">
    <property type="entry name" value="Ca_tandemer"/>
    <property type="match status" value="1"/>
</dbReference>
<organism evidence="4 5">
    <name type="scientific">Microlunatus kandeliicorticis</name>
    <dbReference type="NCBI Taxonomy" id="1759536"/>
    <lineage>
        <taxon>Bacteria</taxon>
        <taxon>Bacillati</taxon>
        <taxon>Actinomycetota</taxon>
        <taxon>Actinomycetes</taxon>
        <taxon>Propionibacteriales</taxon>
        <taxon>Propionibacteriaceae</taxon>
        <taxon>Microlunatus</taxon>
    </lineage>
</organism>
<evidence type="ECO:0000256" key="2">
    <source>
        <dbReference type="SAM" id="SignalP"/>
    </source>
</evidence>
<dbReference type="AlphaFoldDB" id="A0A7W3IQA9"/>
<proteinExistence type="predicted"/>
<dbReference type="Pfam" id="PF17936">
    <property type="entry name" value="Big_6"/>
    <property type="match status" value="2"/>
</dbReference>
<accession>A0A7W3IQA9</accession>
<sequence length="663" mass="67741">MLLTAVVLVLMVPPPTAHALPPYPPPAAPVIGSPFAGAVTGADLQVAGSGEERSTATIRVDGIAQPPVTVDYAGWTERITGLSAGPHTLSVALTGGTSATTTTSFTVDPAAPAAPVITAPAEQSTTNASTLTATGTGTDGATVRLFADGVAVGSAPVTAGHWSVRWTSAKVDGVHVLSADQTLAGVRSRAAAPVRFWTDNTPPIGFGVLEPGDGEVLTDATPRLTLWQYDGTATSGTLYVDGRVARTFAWAADDYTSLQLTTPLSQGPHTLAVSAADQVGNVAPRSWPKRVLVASVVTDRPVITTPFVPQAVVDPVVTGTGKPGGHLTLQVDHHAPWHLTIGASRHWSQRLGVQSEGTHTVTATIAGVTGRATRRFVVDLTPPAPPTVTAPADGTRSPGGWVTLEGRGEPGDQLGVGDRFSTLVGADNIQVGADGRWSSRARFGPGVHALVAYVRDAAGNRSSVGIGPVFVTDGSAPPATRPTDPPTVVWPVAGSRVRAVPAVAGTGSPGATVTARLADRTALGQATVGADGRWVLTLGHPLSAGQHTVYARQSSGAVSSPERRDLFVVDSSIGRPTITSPPDGRHTTDRTPTVRGRGEPGARVGLARDGAGVGKPAVVRADGSWSITLPTQPYGRAVLTASVSDAADNVTRPSAPVTLTITH</sequence>
<feature type="region of interest" description="Disordered" evidence="1">
    <location>
        <begin position="573"/>
        <end position="609"/>
    </location>
</feature>
<reference evidence="4 5" key="1">
    <citation type="submission" date="2020-07" db="EMBL/GenBank/DDBJ databases">
        <title>Sequencing the genomes of 1000 actinobacteria strains.</title>
        <authorList>
            <person name="Klenk H.-P."/>
        </authorList>
    </citation>
    <scope>NUCLEOTIDE SEQUENCE [LARGE SCALE GENOMIC DNA]</scope>
    <source>
        <strain evidence="4 5">DSM 100723</strain>
    </source>
</reference>
<protein>
    <recommendedName>
        <fullName evidence="3">Bacterial Ig domain-containing protein</fullName>
    </recommendedName>
</protein>
<dbReference type="EMBL" id="JACGWT010000001">
    <property type="protein sequence ID" value="MBA8793278.1"/>
    <property type="molecule type" value="Genomic_DNA"/>
</dbReference>
<feature type="domain" description="Bacterial Ig" evidence="3">
    <location>
        <begin position="503"/>
        <end position="561"/>
    </location>
</feature>
<gene>
    <name evidence="4" type="ORF">FHX74_000872</name>
</gene>
<dbReference type="Gene3D" id="2.60.40.10">
    <property type="entry name" value="Immunoglobulins"/>
    <property type="match status" value="4"/>
</dbReference>
<feature type="signal peptide" evidence="2">
    <location>
        <begin position="1"/>
        <end position="19"/>
    </location>
</feature>
<dbReference type="InterPro" id="IPR041498">
    <property type="entry name" value="Big_6"/>
</dbReference>
<feature type="domain" description="Bacterial Ig" evidence="3">
    <location>
        <begin position="586"/>
        <end position="654"/>
    </location>
</feature>
<evidence type="ECO:0000313" key="5">
    <source>
        <dbReference type="Proteomes" id="UP000523079"/>
    </source>
</evidence>
<dbReference type="GO" id="GO:0005975">
    <property type="term" value="P:carbohydrate metabolic process"/>
    <property type="evidence" value="ECO:0007669"/>
    <property type="project" value="UniProtKB-ARBA"/>
</dbReference>
<dbReference type="Gene3D" id="2.60.40.1800">
    <property type="match status" value="1"/>
</dbReference>
<dbReference type="Proteomes" id="UP000523079">
    <property type="component" value="Unassembled WGS sequence"/>
</dbReference>
<evidence type="ECO:0000256" key="1">
    <source>
        <dbReference type="SAM" id="MobiDB-lite"/>
    </source>
</evidence>
<dbReference type="InterPro" id="IPR013783">
    <property type="entry name" value="Ig-like_fold"/>
</dbReference>
<keyword evidence="5" id="KW-1185">Reference proteome</keyword>
<comment type="caution">
    <text evidence="4">The sequence shown here is derived from an EMBL/GenBank/DDBJ whole genome shotgun (WGS) entry which is preliminary data.</text>
</comment>
<feature type="chain" id="PRO_5031239373" description="Bacterial Ig domain-containing protein" evidence="2">
    <location>
        <begin position="20"/>
        <end position="663"/>
    </location>
</feature>
<dbReference type="RefSeq" id="WP_182558805.1">
    <property type="nucleotide sequence ID" value="NZ_JACGWT010000001.1"/>
</dbReference>